<reference evidence="1 2" key="1">
    <citation type="journal article" date="2011" name="Proc. Natl. Acad. Sci. U.S.A.">
        <title>Comparative genomics of xylose-fermenting fungi for enhanced biofuel production.</title>
        <authorList>
            <person name="Wohlbach D.J."/>
            <person name="Kuo A."/>
            <person name="Sato T.K."/>
            <person name="Potts K.M."/>
            <person name="Salamov A.A."/>
            <person name="LaButti K.M."/>
            <person name="Sun H."/>
            <person name="Clum A."/>
            <person name="Pangilinan J.L."/>
            <person name="Lindquist E.A."/>
            <person name="Lucas S."/>
            <person name="Lapidus A."/>
            <person name="Jin M."/>
            <person name="Gunawan C."/>
            <person name="Balan V."/>
            <person name="Dale B.E."/>
            <person name="Jeffries T.W."/>
            <person name="Zinkel R."/>
            <person name="Barry K.W."/>
            <person name="Grigoriev I.V."/>
            <person name="Gasch A.P."/>
        </authorList>
    </citation>
    <scope>NUCLEOTIDE SEQUENCE [LARGE SCALE GENOMIC DNA]</scope>
    <source>
        <strain evidence="2">ATCC 10573 / BCRC 21748 / CBS 615 / JCM 9827 / NBRC 10315 / NRRL Y-1498 / VKM Y-70</strain>
    </source>
</reference>
<dbReference type="PANTHER" id="PTHR34815">
    <property type="entry name" value="LYSINE ACETYLTRANSFERASE"/>
    <property type="match status" value="1"/>
</dbReference>
<organism evidence="2">
    <name type="scientific">Candida tenuis (strain ATCC 10573 / BCRC 21748 / CBS 615 / JCM 9827 / NBRC 10315 / NRRL Y-1498 / VKM Y-70)</name>
    <name type="common">Yeast</name>
    <name type="synonym">Yamadazyma tenuis</name>
    <dbReference type="NCBI Taxonomy" id="590646"/>
    <lineage>
        <taxon>Eukaryota</taxon>
        <taxon>Fungi</taxon>
        <taxon>Dikarya</taxon>
        <taxon>Ascomycota</taxon>
        <taxon>Saccharomycotina</taxon>
        <taxon>Pichiomycetes</taxon>
        <taxon>Debaryomycetaceae</taxon>
        <taxon>Yamadazyma</taxon>
    </lineage>
</organism>
<dbReference type="eggNOG" id="ENOG502RQQZ">
    <property type="taxonomic scope" value="Eukaryota"/>
</dbReference>
<accession>G3B2U4</accession>
<dbReference type="EMBL" id="GL996515">
    <property type="protein sequence ID" value="EGV64764.1"/>
    <property type="molecule type" value="Genomic_DNA"/>
</dbReference>
<dbReference type="GeneID" id="18247009"/>
<proteinExistence type="predicted"/>
<dbReference type="Proteomes" id="UP000000707">
    <property type="component" value="Unassembled WGS sequence"/>
</dbReference>
<dbReference type="HOGENOM" id="CLU_510886_0_0_1"/>
<dbReference type="PANTHER" id="PTHR34815:SF2">
    <property type="entry name" value="N-ACETYLTRANSFERASE DOMAIN-CONTAINING PROTEIN"/>
    <property type="match status" value="1"/>
</dbReference>
<protein>
    <recommendedName>
        <fullName evidence="3">N-acetyltransferase domain-containing protein</fullName>
    </recommendedName>
</protein>
<dbReference type="InterPro" id="IPR016181">
    <property type="entry name" value="Acyl_CoA_acyltransferase"/>
</dbReference>
<dbReference type="SUPFAM" id="SSF55729">
    <property type="entry name" value="Acyl-CoA N-acyltransferases (Nat)"/>
    <property type="match status" value="1"/>
</dbReference>
<evidence type="ECO:0000313" key="1">
    <source>
        <dbReference type="EMBL" id="EGV64764.1"/>
    </source>
</evidence>
<gene>
    <name evidence="1" type="ORF">CANTEDRAFT_113538</name>
</gene>
<keyword evidence="2" id="KW-1185">Reference proteome</keyword>
<evidence type="ECO:0008006" key="3">
    <source>
        <dbReference type="Google" id="ProtNLM"/>
    </source>
</evidence>
<dbReference type="Gene3D" id="3.40.630.30">
    <property type="match status" value="1"/>
</dbReference>
<sequence>MSEQFKFRRAETPEKIKQVCELAQEWFLTSMTPENAGSIMLESISMRKDITQVYYLEHTKTNKPVCMVQVSHRGAYYSDSPTASGPSSAPNPDTFGVKPATALMIGFVFTAQAYRKLGLANRLISAVIEYVEKELIKENISKSDKSKPDSFASMVMNNGQLDLNLANYYLGKKYAWVLYSAVGNFYERFGFKAFPVDLFKVPTSVLTDSQQRLLEALMDSSPEAKARGKHLRYLDSSKPQDRDLVSFIMQNKELEILTELNKSTFHSELTGGRKSSSSLTNITDTLAMSKLASQTEMTSISETAGATPVAQRKSSVTVLSSAKFAMKPDVDIYKATNFLSNSRLASTEGFTAENERYNHIEGAIFTNELQQKSYFILWSTLIAQFVVVGVGELQFNMFGPTTDPLGKRSDQRRRGSSFSGLNDLGGYNFQDLDILFSAACSVAKKRALEDKNSIYVAINDLPNTIPAPMLSDYFLHYLPKTHLGADSDKSLAPENQVELYASNKFVLPMLRRFGKESAEFDLDWVANGMLSWG</sequence>
<evidence type="ECO:0000313" key="2">
    <source>
        <dbReference type="Proteomes" id="UP000000707"/>
    </source>
</evidence>
<dbReference type="RefSeq" id="XP_006685570.1">
    <property type="nucleotide sequence ID" value="XM_006685507.1"/>
</dbReference>
<dbReference type="InterPro" id="IPR053013">
    <property type="entry name" value="LAT"/>
</dbReference>
<dbReference type="OrthoDB" id="2020070at2759"/>
<dbReference type="KEGG" id="cten:18247009"/>
<name>G3B2U4_CANTC</name>
<dbReference type="AlphaFoldDB" id="G3B2U4"/>